<proteinExistence type="predicted"/>
<name>A0A7J3Z6I6_9CREN</name>
<dbReference type="AlphaFoldDB" id="A0A7J3Z6I6"/>
<organism evidence="1">
    <name type="scientific">Ignisphaera aggregans</name>
    <dbReference type="NCBI Taxonomy" id="334771"/>
    <lineage>
        <taxon>Archaea</taxon>
        <taxon>Thermoproteota</taxon>
        <taxon>Thermoprotei</taxon>
        <taxon>Desulfurococcales</taxon>
        <taxon>Desulfurococcaceae</taxon>
        <taxon>Ignisphaera</taxon>
    </lineage>
</organism>
<protein>
    <submittedName>
        <fullName evidence="1">Uncharacterized protein</fullName>
    </submittedName>
</protein>
<evidence type="ECO:0000313" key="1">
    <source>
        <dbReference type="EMBL" id="HHQ50195.1"/>
    </source>
</evidence>
<sequence length="243" mass="27775">MLKTNPSYPFKLDAIGEIARISRGVQRHICTLAHELLEKGSAKSIREIDAVLVQEYGDRKTYLRRKAIEELLPFHPLRAPMIIREILFYIWERHGSKFNIVFLGPLAKSEKNAFVVSVGGKNLILYCISKQTLTAANIEPLTKYLNEGVKIDKEKLTIAGILVLHVIPSDVPYRKQLDPSANLLFAKYSIKLRRKIIARNRVDEWGRLVAFYLYIRGELMACLQPSEEDSEVKEVLKILGITE</sequence>
<gene>
    <name evidence="1" type="ORF">ENM66_02465</name>
</gene>
<accession>A0A7J3Z6I6</accession>
<comment type="caution">
    <text evidence="1">The sequence shown here is derived from an EMBL/GenBank/DDBJ whole genome shotgun (WGS) entry which is preliminary data.</text>
</comment>
<reference evidence="1" key="1">
    <citation type="journal article" date="2020" name="mSystems">
        <title>Genome- and Community-Level Interaction Insights into Carbon Utilization and Element Cycling Functions of Hydrothermarchaeota in Hydrothermal Sediment.</title>
        <authorList>
            <person name="Zhou Z."/>
            <person name="Liu Y."/>
            <person name="Xu W."/>
            <person name="Pan J."/>
            <person name="Luo Z.H."/>
            <person name="Li M."/>
        </authorList>
    </citation>
    <scope>NUCLEOTIDE SEQUENCE [LARGE SCALE GENOMIC DNA]</scope>
    <source>
        <strain evidence="1">SpSt-1105</strain>
    </source>
</reference>
<dbReference type="EMBL" id="DRYQ01000033">
    <property type="protein sequence ID" value="HHQ50195.1"/>
    <property type="molecule type" value="Genomic_DNA"/>
</dbReference>